<dbReference type="Proteomes" id="UP001247805">
    <property type="component" value="Unassembled WGS sequence"/>
</dbReference>
<dbReference type="Gene3D" id="3.40.50.1110">
    <property type="entry name" value="SGNH hydrolase"/>
    <property type="match status" value="1"/>
</dbReference>
<comment type="caution">
    <text evidence="3">The sequence shown here is derived from an EMBL/GenBank/DDBJ whole genome shotgun (WGS) entry which is preliminary data.</text>
</comment>
<organism evidence="3 4">
    <name type="scientific">Paraglaciecola aquimarina</name>
    <dbReference type="NCBI Taxonomy" id="1235557"/>
    <lineage>
        <taxon>Bacteria</taxon>
        <taxon>Pseudomonadati</taxon>
        <taxon>Pseudomonadota</taxon>
        <taxon>Gammaproteobacteria</taxon>
        <taxon>Alteromonadales</taxon>
        <taxon>Alteromonadaceae</taxon>
        <taxon>Paraglaciecola</taxon>
    </lineage>
</organism>
<gene>
    <name evidence="3" type="ORF">RS130_08705</name>
</gene>
<sequence length="291" mass="32478">MASILCLPSASTQPQVKAESAQVQVILMAGQSNMAGAGNFDALDPKTKARLRQLGDQITIVTKRQSIQATNKQLFTESKYHLKKYGFERTFGPELAMLLTLTATHPEQRYLVIKTAYGGTSLHGAWNPNWSQDKAQAAEQGAYKQSLKLFAEHIQQIQQTLAYLTQQGTNYRLLGLGWLQGENDTNSALKAMHYKQNLQNLVAAYRTQLAQPELKVVVAQINMQAKKYPEGTNLVRTAQQQAADADPFIRLLPTSLDPSWIDYPKHFDNVHYNTKGQINMGKTFASAFLSF</sequence>
<dbReference type="RefSeq" id="WP_316025631.1">
    <property type="nucleotide sequence ID" value="NZ_JAWDIO010000002.1"/>
</dbReference>
<name>A0ABU3SVF8_9ALTE</name>
<dbReference type="Pfam" id="PF03629">
    <property type="entry name" value="SASA"/>
    <property type="match status" value="1"/>
</dbReference>
<feature type="domain" description="Sialate O-acetylesterase" evidence="2">
    <location>
        <begin position="23"/>
        <end position="289"/>
    </location>
</feature>
<dbReference type="PANTHER" id="PTHR31988:SF19">
    <property type="entry name" value="9-O-ACETYL-N-ACETYLNEURAMINIC ACID DEACETYLASE-RELATED"/>
    <property type="match status" value="1"/>
</dbReference>
<dbReference type="InterPro" id="IPR036514">
    <property type="entry name" value="SGNH_hydro_sf"/>
</dbReference>
<reference evidence="3 4" key="1">
    <citation type="submission" date="2023-10" db="EMBL/GenBank/DDBJ databases">
        <title>Glaciecola aquimarina strain GGW-M5 nov., isolated from a coastal seawater.</title>
        <authorList>
            <person name="Bayburt H."/>
            <person name="Kim J.M."/>
            <person name="Choi B.J."/>
            <person name="Jeon C.O."/>
        </authorList>
    </citation>
    <scope>NUCLEOTIDE SEQUENCE [LARGE SCALE GENOMIC DNA]</scope>
    <source>
        <strain evidence="3 4">KCTC 32108</strain>
    </source>
</reference>
<keyword evidence="1" id="KW-0378">Hydrolase</keyword>
<dbReference type="PANTHER" id="PTHR31988">
    <property type="entry name" value="ESTERASE, PUTATIVE (DUF303)-RELATED"/>
    <property type="match status" value="1"/>
</dbReference>
<keyword evidence="4" id="KW-1185">Reference proteome</keyword>
<dbReference type="SUPFAM" id="SSF52266">
    <property type="entry name" value="SGNH hydrolase"/>
    <property type="match status" value="1"/>
</dbReference>
<dbReference type="InterPro" id="IPR052940">
    <property type="entry name" value="Carb_Esterase_6"/>
</dbReference>
<evidence type="ECO:0000259" key="2">
    <source>
        <dbReference type="Pfam" id="PF03629"/>
    </source>
</evidence>
<evidence type="ECO:0000313" key="4">
    <source>
        <dbReference type="Proteomes" id="UP001247805"/>
    </source>
</evidence>
<evidence type="ECO:0000256" key="1">
    <source>
        <dbReference type="ARBA" id="ARBA00022801"/>
    </source>
</evidence>
<evidence type="ECO:0000313" key="3">
    <source>
        <dbReference type="EMBL" id="MDU0354001.1"/>
    </source>
</evidence>
<protein>
    <submittedName>
        <fullName evidence="3">Sialate O-acetylesterase</fullName>
    </submittedName>
</protein>
<proteinExistence type="predicted"/>
<dbReference type="EMBL" id="JAWDIO010000002">
    <property type="protein sequence ID" value="MDU0354001.1"/>
    <property type="molecule type" value="Genomic_DNA"/>
</dbReference>
<accession>A0ABU3SVF8</accession>
<dbReference type="InterPro" id="IPR005181">
    <property type="entry name" value="SASA"/>
</dbReference>